<dbReference type="EMBL" id="CABM01000062">
    <property type="protein sequence ID" value="CBH98805.1"/>
    <property type="molecule type" value="Genomic_DNA"/>
</dbReference>
<evidence type="ECO:0000313" key="1">
    <source>
        <dbReference type="EMBL" id="CBH98805.1"/>
    </source>
</evidence>
<name>E6PV48_9ZZZZ</name>
<dbReference type="InterPro" id="IPR021951">
    <property type="entry name" value="DUF3567"/>
</dbReference>
<sequence length="94" mass="10424">MQTMIYDSDAFSVFQLEWADAIAEPKAESLGDAQHGGFEIVDKFARKEIFIEGLVADGFRLRVQSLMAGSPTTDDIDDFLDGFSALSRQNLHAH</sequence>
<proteinExistence type="predicted"/>
<reference evidence="1" key="1">
    <citation type="submission" date="2009-10" db="EMBL/GenBank/DDBJ databases">
        <title>Diversity of trophic interactions inside an arsenic-rich microbial ecosystem.</title>
        <authorList>
            <person name="Bertin P.N."/>
            <person name="Heinrich-Salmeron A."/>
            <person name="Pelletier E."/>
            <person name="Goulhen-Chollet F."/>
            <person name="Arsene-Ploetze F."/>
            <person name="Gallien S."/>
            <person name="Calteau A."/>
            <person name="Vallenet D."/>
            <person name="Casiot C."/>
            <person name="Chane-Woon-Ming B."/>
            <person name="Giloteaux L."/>
            <person name="Barakat M."/>
            <person name="Bonnefoy V."/>
            <person name="Bruneel O."/>
            <person name="Chandler M."/>
            <person name="Cleiss J."/>
            <person name="Duran R."/>
            <person name="Elbaz-Poulichet F."/>
            <person name="Fonknechten N."/>
            <person name="Lauga B."/>
            <person name="Mornico D."/>
            <person name="Ortet P."/>
            <person name="Schaeffer C."/>
            <person name="Siguier P."/>
            <person name="Alexander Thil Smith A."/>
            <person name="Van Dorsselaer A."/>
            <person name="Weissenbach J."/>
            <person name="Medigue C."/>
            <person name="Le Paslier D."/>
        </authorList>
    </citation>
    <scope>NUCLEOTIDE SEQUENCE</scope>
</reference>
<gene>
    <name evidence="1" type="ORF">CARN2_0015</name>
</gene>
<dbReference type="Pfam" id="PF12091">
    <property type="entry name" value="DUF3567"/>
    <property type="match status" value="1"/>
</dbReference>
<dbReference type="AlphaFoldDB" id="E6PV48"/>
<organism evidence="1">
    <name type="scientific">mine drainage metagenome</name>
    <dbReference type="NCBI Taxonomy" id="410659"/>
    <lineage>
        <taxon>unclassified sequences</taxon>
        <taxon>metagenomes</taxon>
        <taxon>ecological metagenomes</taxon>
    </lineage>
</organism>
<comment type="caution">
    <text evidence="1">The sequence shown here is derived from an EMBL/GenBank/DDBJ whole genome shotgun (WGS) entry which is preliminary data.</text>
</comment>
<accession>E6PV48</accession>
<protein>
    <submittedName>
        <fullName evidence="1">Uncharacterized protein</fullName>
    </submittedName>
</protein>